<dbReference type="PROSITE" id="PS50071">
    <property type="entry name" value="HOMEOBOX_2"/>
    <property type="match status" value="1"/>
</dbReference>
<feature type="region of interest" description="Disordered" evidence="6">
    <location>
        <begin position="89"/>
        <end position="146"/>
    </location>
</feature>
<dbReference type="GO" id="GO:0005634">
    <property type="term" value="C:nucleus"/>
    <property type="evidence" value="ECO:0007669"/>
    <property type="project" value="UniProtKB-SubCell"/>
</dbReference>
<feature type="chain" id="PRO_5021194701" description="Homeobox domain-containing protein" evidence="7">
    <location>
        <begin position="23"/>
        <end position="146"/>
    </location>
</feature>
<evidence type="ECO:0000256" key="3">
    <source>
        <dbReference type="ARBA" id="ARBA00023242"/>
    </source>
</evidence>
<keyword evidence="2 4" id="KW-0371">Homeobox</keyword>
<dbReference type="SUPFAM" id="SSF46689">
    <property type="entry name" value="Homeodomain-like"/>
    <property type="match status" value="1"/>
</dbReference>
<sequence length="146" mass="16450">MRLTSLVRVLSLIFSCTLPSLCAPVPSLSNGWLTPRGMLEVSERQERLLNNAWVITKDITKWPRYLSDLSDRTGLSEYNVKTWFKNMRTKERELGAPSPPPNSPVDEKPNPLLHSGVPKKGAKSKKGLVRESVKATRRTSRHSVVE</sequence>
<evidence type="ECO:0000256" key="4">
    <source>
        <dbReference type="PROSITE-ProRule" id="PRU00108"/>
    </source>
</evidence>
<keyword evidence="1 4" id="KW-0238">DNA-binding</keyword>
<dbReference type="Proteomes" id="UP000298030">
    <property type="component" value="Unassembled WGS sequence"/>
</dbReference>
<evidence type="ECO:0000259" key="8">
    <source>
        <dbReference type="PROSITE" id="PS50071"/>
    </source>
</evidence>
<comment type="caution">
    <text evidence="9">The sequence shown here is derived from an EMBL/GenBank/DDBJ whole genome shotgun (WGS) entry which is preliminary data.</text>
</comment>
<dbReference type="CDD" id="cd00086">
    <property type="entry name" value="homeodomain"/>
    <property type="match status" value="1"/>
</dbReference>
<organism evidence="9 10">
    <name type="scientific">Coprinellus micaceus</name>
    <name type="common">Glistening ink-cap mushroom</name>
    <name type="synonym">Coprinus micaceus</name>
    <dbReference type="NCBI Taxonomy" id="71717"/>
    <lineage>
        <taxon>Eukaryota</taxon>
        <taxon>Fungi</taxon>
        <taxon>Dikarya</taxon>
        <taxon>Basidiomycota</taxon>
        <taxon>Agaricomycotina</taxon>
        <taxon>Agaricomycetes</taxon>
        <taxon>Agaricomycetidae</taxon>
        <taxon>Agaricales</taxon>
        <taxon>Agaricineae</taxon>
        <taxon>Psathyrellaceae</taxon>
        <taxon>Coprinellus</taxon>
    </lineage>
</organism>
<evidence type="ECO:0000313" key="10">
    <source>
        <dbReference type="Proteomes" id="UP000298030"/>
    </source>
</evidence>
<name>A0A4Y7SSF0_COPMI</name>
<feature type="signal peptide" evidence="7">
    <location>
        <begin position="1"/>
        <end position="22"/>
    </location>
</feature>
<feature type="domain" description="Homeobox" evidence="8">
    <location>
        <begin position="68"/>
        <end position="94"/>
    </location>
</feature>
<dbReference type="Pfam" id="PF00046">
    <property type="entry name" value="Homeodomain"/>
    <property type="match status" value="1"/>
</dbReference>
<reference evidence="9 10" key="1">
    <citation type="journal article" date="2019" name="Nat. Ecol. Evol.">
        <title>Megaphylogeny resolves global patterns of mushroom evolution.</title>
        <authorList>
            <person name="Varga T."/>
            <person name="Krizsan K."/>
            <person name="Foldi C."/>
            <person name="Dima B."/>
            <person name="Sanchez-Garcia M."/>
            <person name="Sanchez-Ramirez S."/>
            <person name="Szollosi G.J."/>
            <person name="Szarkandi J.G."/>
            <person name="Papp V."/>
            <person name="Albert L."/>
            <person name="Andreopoulos W."/>
            <person name="Angelini C."/>
            <person name="Antonin V."/>
            <person name="Barry K.W."/>
            <person name="Bougher N.L."/>
            <person name="Buchanan P."/>
            <person name="Buyck B."/>
            <person name="Bense V."/>
            <person name="Catcheside P."/>
            <person name="Chovatia M."/>
            <person name="Cooper J."/>
            <person name="Damon W."/>
            <person name="Desjardin D."/>
            <person name="Finy P."/>
            <person name="Geml J."/>
            <person name="Haridas S."/>
            <person name="Hughes K."/>
            <person name="Justo A."/>
            <person name="Karasinski D."/>
            <person name="Kautmanova I."/>
            <person name="Kiss B."/>
            <person name="Kocsube S."/>
            <person name="Kotiranta H."/>
            <person name="LaButti K.M."/>
            <person name="Lechner B.E."/>
            <person name="Liimatainen K."/>
            <person name="Lipzen A."/>
            <person name="Lukacs Z."/>
            <person name="Mihaltcheva S."/>
            <person name="Morgado L.N."/>
            <person name="Niskanen T."/>
            <person name="Noordeloos M.E."/>
            <person name="Ohm R.A."/>
            <person name="Ortiz-Santana B."/>
            <person name="Ovrebo C."/>
            <person name="Racz N."/>
            <person name="Riley R."/>
            <person name="Savchenko A."/>
            <person name="Shiryaev A."/>
            <person name="Soop K."/>
            <person name="Spirin V."/>
            <person name="Szebenyi C."/>
            <person name="Tomsovsky M."/>
            <person name="Tulloss R.E."/>
            <person name="Uehling J."/>
            <person name="Grigoriev I.V."/>
            <person name="Vagvolgyi C."/>
            <person name="Papp T."/>
            <person name="Martin F.M."/>
            <person name="Miettinen O."/>
            <person name="Hibbett D.S."/>
            <person name="Nagy L.G."/>
        </authorList>
    </citation>
    <scope>NUCLEOTIDE SEQUENCE [LARGE SCALE GENOMIC DNA]</scope>
    <source>
        <strain evidence="9 10">FP101781</strain>
    </source>
</reference>
<dbReference type="Gene3D" id="1.10.10.60">
    <property type="entry name" value="Homeodomain-like"/>
    <property type="match status" value="1"/>
</dbReference>
<dbReference type="GO" id="GO:0003677">
    <property type="term" value="F:DNA binding"/>
    <property type="evidence" value="ECO:0007669"/>
    <property type="project" value="UniProtKB-UniRule"/>
</dbReference>
<feature type="DNA-binding region" description="Homeobox" evidence="4">
    <location>
        <begin position="70"/>
        <end position="95"/>
    </location>
</feature>
<dbReference type="InterPro" id="IPR009057">
    <property type="entry name" value="Homeodomain-like_sf"/>
</dbReference>
<proteinExistence type="predicted"/>
<dbReference type="InterPro" id="IPR001356">
    <property type="entry name" value="HD"/>
</dbReference>
<comment type="subcellular location">
    <subcellularLocation>
        <location evidence="4 5">Nucleus</location>
    </subcellularLocation>
</comment>
<keyword evidence="7" id="KW-0732">Signal</keyword>
<dbReference type="GO" id="GO:0000981">
    <property type="term" value="F:DNA-binding transcription factor activity, RNA polymerase II-specific"/>
    <property type="evidence" value="ECO:0007669"/>
    <property type="project" value="InterPro"/>
</dbReference>
<feature type="compositionally biased region" description="Basic residues" evidence="6">
    <location>
        <begin position="135"/>
        <end position="146"/>
    </location>
</feature>
<keyword evidence="3 4" id="KW-0539">Nucleus</keyword>
<evidence type="ECO:0000256" key="7">
    <source>
        <dbReference type="SAM" id="SignalP"/>
    </source>
</evidence>
<evidence type="ECO:0000256" key="1">
    <source>
        <dbReference type="ARBA" id="ARBA00023125"/>
    </source>
</evidence>
<accession>A0A4Y7SSF0</accession>
<dbReference type="PROSITE" id="PS00027">
    <property type="entry name" value="HOMEOBOX_1"/>
    <property type="match status" value="1"/>
</dbReference>
<evidence type="ECO:0000256" key="5">
    <source>
        <dbReference type="RuleBase" id="RU000682"/>
    </source>
</evidence>
<keyword evidence="10" id="KW-1185">Reference proteome</keyword>
<dbReference type="InterPro" id="IPR017970">
    <property type="entry name" value="Homeobox_CS"/>
</dbReference>
<evidence type="ECO:0000256" key="6">
    <source>
        <dbReference type="SAM" id="MobiDB-lite"/>
    </source>
</evidence>
<evidence type="ECO:0000313" key="9">
    <source>
        <dbReference type="EMBL" id="TEB24785.1"/>
    </source>
</evidence>
<dbReference type="AlphaFoldDB" id="A0A4Y7SSF0"/>
<gene>
    <name evidence="9" type="ORF">FA13DRAFT_1906749</name>
</gene>
<evidence type="ECO:0000256" key="2">
    <source>
        <dbReference type="ARBA" id="ARBA00023155"/>
    </source>
</evidence>
<protein>
    <recommendedName>
        <fullName evidence="8">Homeobox domain-containing protein</fullName>
    </recommendedName>
</protein>
<dbReference type="EMBL" id="QPFP01000063">
    <property type="protein sequence ID" value="TEB24785.1"/>
    <property type="molecule type" value="Genomic_DNA"/>
</dbReference>